<dbReference type="OrthoDB" id="606930at2"/>
<dbReference type="SUPFAM" id="SSF49452">
    <property type="entry name" value="Starch-binding domain-like"/>
    <property type="match status" value="1"/>
</dbReference>
<keyword evidence="4" id="KW-1185">Reference proteome</keyword>
<evidence type="ECO:0000256" key="1">
    <source>
        <dbReference type="SAM" id="SignalP"/>
    </source>
</evidence>
<protein>
    <submittedName>
        <fullName evidence="3">Outer membrane receptor proteins, mostly Fe transport</fullName>
    </submittedName>
</protein>
<reference evidence="3 4" key="1">
    <citation type="submission" date="2016-08" db="EMBL/GenBank/DDBJ databases">
        <authorList>
            <person name="Seilhamer J.J."/>
        </authorList>
    </citation>
    <scope>NUCLEOTIDE SEQUENCE [LARGE SCALE GENOMIC DNA]</scope>
    <source>
        <strain evidence="3 4">A37T2</strain>
    </source>
</reference>
<dbReference type="Proteomes" id="UP000242818">
    <property type="component" value="Unassembled WGS sequence"/>
</dbReference>
<organism evidence="3 4">
    <name type="scientific">Chitinophaga costaii</name>
    <dbReference type="NCBI Taxonomy" id="1335309"/>
    <lineage>
        <taxon>Bacteria</taxon>
        <taxon>Pseudomonadati</taxon>
        <taxon>Bacteroidota</taxon>
        <taxon>Chitinophagia</taxon>
        <taxon>Chitinophagales</taxon>
        <taxon>Chitinophagaceae</taxon>
        <taxon>Chitinophaga</taxon>
    </lineage>
</organism>
<evidence type="ECO:0000259" key="2">
    <source>
        <dbReference type="Pfam" id="PF14905"/>
    </source>
</evidence>
<feature type="domain" description="Outer membrane protein beta-barrel" evidence="2">
    <location>
        <begin position="429"/>
        <end position="891"/>
    </location>
</feature>
<dbReference type="RefSeq" id="WP_089710952.1">
    <property type="nucleotide sequence ID" value="NZ_FMAR01000004.1"/>
</dbReference>
<accession>A0A1C4CQQ1</accession>
<name>A0A1C4CQQ1_9BACT</name>
<feature type="chain" id="PRO_5008690061" evidence="1">
    <location>
        <begin position="22"/>
        <end position="898"/>
    </location>
</feature>
<feature type="signal peptide" evidence="1">
    <location>
        <begin position="1"/>
        <end position="21"/>
    </location>
</feature>
<dbReference type="AlphaFoldDB" id="A0A1C4CQQ1"/>
<keyword evidence="1" id="KW-0732">Signal</keyword>
<dbReference type="STRING" id="1335309.GA0116948_104246"/>
<dbReference type="EMBL" id="FMAR01000004">
    <property type="protein sequence ID" value="SCC21402.1"/>
    <property type="molecule type" value="Genomic_DNA"/>
</dbReference>
<evidence type="ECO:0000313" key="4">
    <source>
        <dbReference type="Proteomes" id="UP000242818"/>
    </source>
</evidence>
<dbReference type="SUPFAM" id="SSF56935">
    <property type="entry name" value="Porins"/>
    <property type="match status" value="1"/>
</dbReference>
<dbReference type="InterPro" id="IPR013784">
    <property type="entry name" value="Carb-bd-like_fold"/>
</dbReference>
<dbReference type="InterPro" id="IPR041700">
    <property type="entry name" value="OMP_b-brl_3"/>
</dbReference>
<gene>
    <name evidence="3" type="ORF">GA0116948_104246</name>
</gene>
<evidence type="ECO:0000313" key="3">
    <source>
        <dbReference type="EMBL" id="SCC21402.1"/>
    </source>
</evidence>
<dbReference type="GO" id="GO:0030246">
    <property type="term" value="F:carbohydrate binding"/>
    <property type="evidence" value="ECO:0007669"/>
    <property type="project" value="InterPro"/>
</dbReference>
<proteinExistence type="predicted"/>
<sequence length="898" mass="98833">MNCTRLLLFVTFLLAGLAASAQTTHRVVKGMVRDSTGLLLPGASVRLVIAHDTLSTITHDDGSFDIPHVTGSRFSMLVYMMSYAGFKQDYSFPEKDSVVLVGTIILQPNVHQLKAVTVKGAAMAVSFHGDTVEYSTAAYPVRAGSSVGEVVKRLPGVDVDHSGKVTAQGKEITRIRVNGKDFFGTDVNKALKNLPADIIDKLQVIDDYGDAANLSGVKTGVPQKIINLTLKPDKQNGAFGNATLAGGTSGRYLGAMNVNRFKGERQLSVVGDFNNTNAAAFSFGDNGGISGSDGSTLSHSAGINYRDQFSKKLMGYGSYSYSDSKSLVTGVTAQQTIDASYVNINNQNNSSAATNKSHNLNYNLEYKIDTLNFLKISPNLSWNNGDAGSVSQFHIEQNNLYPIKISDGTTNSVNTTKSPSVNGTILYNHRFLKKGRNLNITATYSRTDSKSLQDTRTLTHIGYVDSVDLDTSLHQQVNSNNGNNNVMARLSYTAPIDTFSLLEFNYSFNSASSNTLRETWNIDPAAVKTRVDSQSNRYNYLFITQRLSLNYNLKLKKHNITVGLTGQPLVLSGTSTHPDFSTRKTAFNFIPTARYTYNFNNSEAFSMNYNGSSSQPGFMQLMPVTDLSNPQYPVVGNPNLKPEFTQSVGLQYRRFDMKKGNTFFININGSTTGNRIVNNIINDSAHLSQMSNTVIQETRYLNTNGAYMANGYYSYAQPFFNRKFTTTLTGGVSYNNNISYTNDLRQLGRNWVWSQGARLRVNLPDLIEAELSGTYVNNRTLYSTPGGYNSTTHSIVLELYGKNYIGKHFIVGYNGSKSINSGYSSGVGVNPLVVNLYLECQLLNGNKAAIRLQGFDLFNENTGVYHTVIGPVITDTRNNRLSRYFLLSFSYRLQQFGF</sequence>
<keyword evidence="3" id="KW-0675">Receptor</keyword>
<dbReference type="Pfam" id="PF14905">
    <property type="entry name" value="OMP_b-brl_3"/>
    <property type="match status" value="1"/>
</dbReference>